<evidence type="ECO:0000313" key="3">
    <source>
        <dbReference type="Proteomes" id="UP000182114"/>
    </source>
</evidence>
<feature type="transmembrane region" description="Helical" evidence="1">
    <location>
        <begin position="12"/>
        <end position="32"/>
    </location>
</feature>
<keyword evidence="1" id="KW-0812">Transmembrane</keyword>
<sequence>MNNDKARIRKKLLIEGSLALLISLSVLIFYSYKYIPNSSELETWNFFGINFTKNGYNKIYIAIYYYLGKFVPLYLLVIWFITCKNWWYHAILIPIAMYAFQLFIGLYGSSSSKVDENELLYLLGVCMVIIPIVYFIRVKLFDKHVHGIDLDAIDAELKEYKERERLQKEQDLKGKKL</sequence>
<feature type="transmembrane region" description="Helical" evidence="1">
    <location>
        <begin position="86"/>
        <end position="107"/>
    </location>
</feature>
<protein>
    <submittedName>
        <fullName evidence="2">Uncharacterized protein</fullName>
    </submittedName>
</protein>
<dbReference type="AlphaFoldDB" id="A0A1G7G4R9"/>
<evidence type="ECO:0000256" key="1">
    <source>
        <dbReference type="SAM" id="Phobius"/>
    </source>
</evidence>
<feature type="transmembrane region" description="Helical" evidence="1">
    <location>
        <begin position="119"/>
        <end position="136"/>
    </location>
</feature>
<keyword evidence="1" id="KW-0472">Membrane</keyword>
<name>A0A1G7G4R9_9FLAO</name>
<feature type="transmembrane region" description="Helical" evidence="1">
    <location>
        <begin position="59"/>
        <end position="81"/>
    </location>
</feature>
<dbReference type="EMBL" id="FNBD01000004">
    <property type="protein sequence ID" value="SDE83075.1"/>
    <property type="molecule type" value="Genomic_DNA"/>
</dbReference>
<dbReference type="GeneID" id="78062456"/>
<keyword evidence="1" id="KW-1133">Transmembrane helix</keyword>
<dbReference type="Proteomes" id="UP000182114">
    <property type="component" value="Unassembled WGS sequence"/>
</dbReference>
<evidence type="ECO:0000313" key="2">
    <source>
        <dbReference type="EMBL" id="SDE83075.1"/>
    </source>
</evidence>
<proteinExistence type="predicted"/>
<reference evidence="3" key="1">
    <citation type="submission" date="2016-10" db="EMBL/GenBank/DDBJ databases">
        <authorList>
            <person name="Varghese N."/>
            <person name="Submissions S."/>
        </authorList>
    </citation>
    <scope>NUCLEOTIDE SEQUENCE [LARGE SCALE GENOMIC DNA]</scope>
    <source>
        <strain evidence="3">DSM 24729</strain>
    </source>
</reference>
<gene>
    <name evidence="2" type="ORF">SAMN04487992_104125</name>
</gene>
<organism evidence="2 3">
    <name type="scientific">Cellulophaga baltica</name>
    <dbReference type="NCBI Taxonomy" id="76594"/>
    <lineage>
        <taxon>Bacteria</taxon>
        <taxon>Pseudomonadati</taxon>
        <taxon>Bacteroidota</taxon>
        <taxon>Flavobacteriia</taxon>
        <taxon>Flavobacteriales</taxon>
        <taxon>Flavobacteriaceae</taxon>
        <taxon>Cellulophaga</taxon>
    </lineage>
</organism>
<keyword evidence="3" id="KW-1185">Reference proteome</keyword>
<dbReference type="RefSeq" id="WP_029445179.1">
    <property type="nucleotide sequence ID" value="NZ_FNBD01000004.1"/>
</dbReference>
<accession>A0A1G7G4R9</accession>